<protein>
    <submittedName>
        <fullName evidence="3">Glycosyltransferase family 2 protein</fullName>
        <ecNumber evidence="3">2.4.-.-</ecNumber>
    </submittedName>
</protein>
<gene>
    <name evidence="3" type="ORF">QWY14_07355</name>
</gene>
<keyword evidence="3" id="KW-0808">Transferase</keyword>
<comment type="caution">
    <text evidence="3">The sequence shown here is derived from an EMBL/GenBank/DDBJ whole genome shotgun (WGS) entry which is preliminary data.</text>
</comment>
<name>A0ABT8N135_9BACL</name>
<dbReference type="RefSeq" id="WP_301723191.1">
    <property type="nucleotide sequence ID" value="NZ_JAUJWV010000001.1"/>
</dbReference>
<dbReference type="SUPFAM" id="SSF53448">
    <property type="entry name" value="Nucleotide-diphospho-sugar transferases"/>
    <property type="match status" value="1"/>
</dbReference>
<evidence type="ECO:0000313" key="4">
    <source>
        <dbReference type="Proteomes" id="UP001172055"/>
    </source>
</evidence>
<dbReference type="EMBL" id="JAUJWV010000001">
    <property type="protein sequence ID" value="MDN7241604.1"/>
    <property type="molecule type" value="Genomic_DNA"/>
</dbReference>
<comment type="similarity">
    <text evidence="1">Belongs to the glycosyltransferase 2 family.</text>
</comment>
<dbReference type="Pfam" id="PF00535">
    <property type="entry name" value="Glycos_transf_2"/>
    <property type="match status" value="1"/>
</dbReference>
<reference evidence="3 4" key="1">
    <citation type="submission" date="2023-06" db="EMBL/GenBank/DDBJ databases">
        <title>Novel species in genus Planococcus.</title>
        <authorList>
            <person name="Ning S."/>
        </authorList>
    </citation>
    <scope>NUCLEOTIDE SEQUENCE [LARGE SCALE GENOMIC DNA]</scope>
    <source>
        <strain evidence="3 4">N028</strain>
    </source>
</reference>
<dbReference type="InterPro" id="IPR001173">
    <property type="entry name" value="Glyco_trans_2-like"/>
</dbReference>
<keyword evidence="3" id="KW-0328">Glycosyltransferase</keyword>
<keyword evidence="4" id="KW-1185">Reference proteome</keyword>
<dbReference type="EC" id="2.4.-.-" evidence="3"/>
<dbReference type="GO" id="GO:0016757">
    <property type="term" value="F:glycosyltransferase activity"/>
    <property type="evidence" value="ECO:0007669"/>
    <property type="project" value="UniProtKB-KW"/>
</dbReference>
<dbReference type="CDD" id="cd00761">
    <property type="entry name" value="Glyco_tranf_GTA_type"/>
    <property type="match status" value="1"/>
</dbReference>
<proteinExistence type="inferred from homology"/>
<feature type="domain" description="Glycosyltransferase 2-like" evidence="2">
    <location>
        <begin position="36"/>
        <end position="168"/>
    </location>
</feature>
<evidence type="ECO:0000313" key="3">
    <source>
        <dbReference type="EMBL" id="MDN7241604.1"/>
    </source>
</evidence>
<dbReference type="PANTHER" id="PTHR22916:SF3">
    <property type="entry name" value="UDP-GLCNAC:BETAGAL BETA-1,3-N-ACETYLGLUCOSAMINYLTRANSFERASE-LIKE PROTEIN 1"/>
    <property type="match status" value="1"/>
</dbReference>
<dbReference type="PANTHER" id="PTHR22916">
    <property type="entry name" value="GLYCOSYLTRANSFERASE"/>
    <property type="match status" value="1"/>
</dbReference>
<dbReference type="InterPro" id="IPR029044">
    <property type="entry name" value="Nucleotide-diphossugar_trans"/>
</dbReference>
<organism evidence="3 4">
    <name type="scientific">Planococcus shixiaomingii</name>
    <dbReference type="NCBI Taxonomy" id="3058393"/>
    <lineage>
        <taxon>Bacteria</taxon>
        <taxon>Bacillati</taxon>
        <taxon>Bacillota</taxon>
        <taxon>Bacilli</taxon>
        <taxon>Bacillales</taxon>
        <taxon>Caryophanaceae</taxon>
        <taxon>Planococcus</taxon>
    </lineage>
</organism>
<dbReference type="Proteomes" id="UP001172055">
    <property type="component" value="Unassembled WGS sequence"/>
</dbReference>
<accession>A0ABT8N135</accession>
<evidence type="ECO:0000259" key="2">
    <source>
        <dbReference type="Pfam" id="PF00535"/>
    </source>
</evidence>
<evidence type="ECO:0000256" key="1">
    <source>
        <dbReference type="ARBA" id="ARBA00006739"/>
    </source>
</evidence>
<sequence length="506" mass="58680">MTKAHFNSLYDQDFPYDKQGKFVKNKKSLSHNRIVTVVTPVYNAEKFLGKTIDSVINQSLQFENIEFILVDDCSTDSSRTILWDYAQRYDNIVVAFLKDNTGSPSTPRNIGIELATSEYICFLDADDWLKEDCLENLLAILTETGDDYAVGKTIKETSTGSKIVGEHQSCMERRSASPFSIPDMFHHMGSNAKIMKRQLLIDHNIRFPDMKYAEDKQFYMDVIIHSRTVSTTKHAISYLNRLDENGESLTKQTDIFEKMDTNLKVIEHIKKKNLPIEQEKMVLNRLYEFDFIIQLFNPAHFAKSKNKELYYAKFQEALDTAKNLGYDISENFFYPLSKTVYQLFQQGKFSSIEKLVIWNKKETKKQYIVKDNVPYMIVPFFKGTFRHIRVPMLAISSNEHLSAKRNNLEFQVFGDYTHQVNGLVFRNKQNVIEEYIFDFEVEDDGGTISFTATIPIKAFPSSAFEKFIRFDSFRKLGFVQPEQVQYATDIYSPYVKSSQSANSQLL</sequence>
<dbReference type="Gene3D" id="3.90.550.10">
    <property type="entry name" value="Spore Coat Polysaccharide Biosynthesis Protein SpsA, Chain A"/>
    <property type="match status" value="1"/>
</dbReference>